<evidence type="ECO:0000313" key="1">
    <source>
        <dbReference type="EMBL" id="MEW9492268.1"/>
    </source>
</evidence>
<gene>
    <name evidence="1" type="ORF">TQ35_0008735</name>
</gene>
<dbReference type="EMBL" id="JZWS03000019">
    <property type="protein sequence ID" value="MEW9492268.1"/>
    <property type="molecule type" value="Genomic_DNA"/>
</dbReference>
<sequence length="46" mass="5746">MEWAIVVKVKFNSSYYTYFPFMWVDKDFALYRGIILGYQRSLQRWK</sequence>
<reference evidence="1" key="1">
    <citation type="submission" date="2024-07" db="EMBL/GenBank/DDBJ databases">
        <title>Metagenome and Metagenome-Assembled Genomes of Archaea from a hot spring from the geothermal field of Los Azufres, Mexico.</title>
        <authorList>
            <person name="Marin-Paredes R."/>
            <person name="Martinez-Romero E."/>
            <person name="Servin-Garciduenas L.E."/>
        </authorList>
    </citation>
    <scope>NUCLEOTIDE SEQUENCE</scope>
    <source>
        <strain evidence="1">AZ1-454</strain>
    </source>
</reference>
<evidence type="ECO:0000313" key="2">
    <source>
        <dbReference type="Proteomes" id="UP000053480"/>
    </source>
</evidence>
<protein>
    <submittedName>
        <fullName evidence="1">Acetoacetate decarboxylase family protein</fullName>
    </submittedName>
</protein>
<name>A0ACC6TR64_9CREN</name>
<dbReference type="Proteomes" id="UP000053480">
    <property type="component" value="Unassembled WGS sequence"/>
</dbReference>
<organism evidence="1 2">
    <name type="scientific">Candidatus Aramenus sulfurataquae</name>
    <dbReference type="NCBI Taxonomy" id="1326980"/>
    <lineage>
        <taxon>Archaea</taxon>
        <taxon>Thermoproteota</taxon>
        <taxon>Thermoprotei</taxon>
        <taxon>Sulfolobales</taxon>
        <taxon>Sulfolobaceae</taxon>
        <taxon>Candidatus Aramenus</taxon>
    </lineage>
</organism>
<comment type="caution">
    <text evidence="1">The sequence shown here is derived from an EMBL/GenBank/DDBJ whole genome shotgun (WGS) entry which is preliminary data.</text>
</comment>
<accession>A0ACC6TR64</accession>
<proteinExistence type="predicted"/>